<dbReference type="InterPro" id="IPR006059">
    <property type="entry name" value="SBP"/>
</dbReference>
<keyword evidence="4" id="KW-0564">Palmitate</keyword>
<keyword evidence="1" id="KW-1003">Cell membrane</keyword>
<dbReference type="Proteomes" id="UP000241085">
    <property type="component" value="Unassembled WGS sequence"/>
</dbReference>
<keyword evidence="2 6" id="KW-0732">Signal</keyword>
<reference evidence="7 8" key="1">
    <citation type="submission" date="2018-03" db="EMBL/GenBank/DDBJ databases">
        <title>Bacteriophage NCPPB3778 and a type I-E CRISPR drive the evolution of the US Biological Select Agent, Rathayibacter toxicus.</title>
        <authorList>
            <person name="Davis E.W.II."/>
            <person name="Tabima J.F."/>
            <person name="Weisberg A.J."/>
            <person name="Dantas Lopes L."/>
            <person name="Wiseman M.S."/>
            <person name="Wiseman M.S."/>
            <person name="Pupko T."/>
            <person name="Belcher M.S."/>
            <person name="Sechler A.J."/>
            <person name="Tancos M.A."/>
            <person name="Schroeder B.K."/>
            <person name="Murray T.D."/>
            <person name="Luster D.G."/>
            <person name="Schneider W.L."/>
            <person name="Rogers E."/>
            <person name="Andreote F.D."/>
            <person name="Grunwald N.J."/>
            <person name="Putnam M.L."/>
            <person name="Chang J.H."/>
        </authorList>
    </citation>
    <scope>NUCLEOTIDE SEQUENCE [LARGE SCALE GENOMIC DNA]</scope>
    <source>
        <strain evidence="7 8">DSM 15933</strain>
    </source>
</reference>
<evidence type="ECO:0000256" key="5">
    <source>
        <dbReference type="ARBA" id="ARBA00023288"/>
    </source>
</evidence>
<keyword evidence="3" id="KW-0472">Membrane</keyword>
<dbReference type="InterPro" id="IPR050490">
    <property type="entry name" value="Bact_solute-bd_prot1"/>
</dbReference>
<proteinExistence type="predicted"/>
<evidence type="ECO:0000313" key="8">
    <source>
        <dbReference type="Proteomes" id="UP000241085"/>
    </source>
</evidence>
<dbReference type="PROSITE" id="PS51257">
    <property type="entry name" value="PROKAR_LIPOPROTEIN"/>
    <property type="match status" value="1"/>
</dbReference>
<name>A0A2T4UUA0_9MICO</name>
<protein>
    <submittedName>
        <fullName evidence="7">Sugar ABC transporter substrate-binding protein</fullName>
    </submittedName>
</protein>
<dbReference type="AlphaFoldDB" id="A0A2T4UUA0"/>
<organism evidence="7 8">
    <name type="scientific">Rathayibacter caricis DSM 15933</name>
    <dbReference type="NCBI Taxonomy" id="1328867"/>
    <lineage>
        <taxon>Bacteria</taxon>
        <taxon>Bacillati</taxon>
        <taxon>Actinomycetota</taxon>
        <taxon>Actinomycetes</taxon>
        <taxon>Micrococcales</taxon>
        <taxon>Microbacteriaceae</taxon>
        <taxon>Rathayibacter</taxon>
    </lineage>
</organism>
<accession>A0A2T4UUA0</accession>
<dbReference type="SUPFAM" id="SSF53850">
    <property type="entry name" value="Periplasmic binding protein-like II"/>
    <property type="match status" value="1"/>
</dbReference>
<evidence type="ECO:0000256" key="3">
    <source>
        <dbReference type="ARBA" id="ARBA00023136"/>
    </source>
</evidence>
<dbReference type="Gene3D" id="3.40.190.10">
    <property type="entry name" value="Periplasmic binding protein-like II"/>
    <property type="match status" value="2"/>
</dbReference>
<dbReference type="Pfam" id="PF01547">
    <property type="entry name" value="SBP_bac_1"/>
    <property type="match status" value="1"/>
</dbReference>
<keyword evidence="8" id="KW-1185">Reference proteome</keyword>
<feature type="chain" id="PRO_5015555345" evidence="6">
    <location>
        <begin position="26"/>
        <end position="433"/>
    </location>
</feature>
<gene>
    <name evidence="7" type="ORF">C1I63_09635</name>
</gene>
<dbReference type="PANTHER" id="PTHR43649:SF33">
    <property type="entry name" value="POLYGALACTURONAN_RHAMNOGALACTURONAN-BINDING PROTEIN YTCQ"/>
    <property type="match status" value="1"/>
</dbReference>
<evidence type="ECO:0000256" key="4">
    <source>
        <dbReference type="ARBA" id="ARBA00023139"/>
    </source>
</evidence>
<sequence>MRTSLRRAAIATAAAAALTLTGCTASGDAGESGTVNLNYWAWAPNLEQVVDIWNEQNPDIQVTVNKQDGGDPAITKLLTAIKAGSGAPDLIQAEYQKIPTLVSSDALADISGSVSDDLAGEYSEGVWNSVTLGGDAVYAIPQDSGPMMAYYRTDILDSLGLAVPTTWDEYAEVARAVHAADPTKYLGTFSANDAGWFTGLAQQAGASWWSIDDQSWGVDIDAGPTEQVAEYWGGLVEEGAIDNKPMYTPEWNAGLNDGSQVGWISSVWAPGVLGGNAPDTAGLWTAATLPQWDASAPSNGNWGGSSTAVTTQSDHVEAAVEFATWLNSDPEAVAALADISGVYPAATEAAADALTTSPEFFSQQADFYDIASEAAGSVSSFTYGPNVNVAFSAYNDEFAKAADARTRQAFVDAVAEMQSITTDDLVSSGFSVN</sequence>
<comment type="caution">
    <text evidence="7">The sequence shown here is derived from an EMBL/GenBank/DDBJ whole genome shotgun (WGS) entry which is preliminary data.</text>
</comment>
<dbReference type="RefSeq" id="WP_055787417.1">
    <property type="nucleotide sequence ID" value="NZ_PZPL01000001.1"/>
</dbReference>
<evidence type="ECO:0000256" key="1">
    <source>
        <dbReference type="ARBA" id="ARBA00022475"/>
    </source>
</evidence>
<dbReference type="PANTHER" id="PTHR43649">
    <property type="entry name" value="ARABINOSE-BINDING PROTEIN-RELATED"/>
    <property type="match status" value="1"/>
</dbReference>
<feature type="signal peptide" evidence="6">
    <location>
        <begin position="1"/>
        <end position="25"/>
    </location>
</feature>
<evidence type="ECO:0000256" key="6">
    <source>
        <dbReference type="SAM" id="SignalP"/>
    </source>
</evidence>
<evidence type="ECO:0000313" key="7">
    <source>
        <dbReference type="EMBL" id="PTL73083.1"/>
    </source>
</evidence>
<evidence type="ECO:0000256" key="2">
    <source>
        <dbReference type="ARBA" id="ARBA00022729"/>
    </source>
</evidence>
<dbReference type="EMBL" id="PZPL01000001">
    <property type="protein sequence ID" value="PTL73083.1"/>
    <property type="molecule type" value="Genomic_DNA"/>
</dbReference>
<keyword evidence="5" id="KW-0449">Lipoprotein</keyword>